<protein>
    <recommendedName>
        <fullName evidence="4">DUF2630 family protein</fullName>
    </recommendedName>
</protein>
<dbReference type="Proteomes" id="UP000198923">
    <property type="component" value="Unassembled WGS sequence"/>
</dbReference>
<dbReference type="InterPro" id="IPR020311">
    <property type="entry name" value="Uncharacterised_Rv0898c"/>
</dbReference>
<dbReference type="AlphaFoldDB" id="A0A1G7S6Q9"/>
<organism evidence="2 3">
    <name type="scientific">Sinosporangium album</name>
    <dbReference type="NCBI Taxonomy" id="504805"/>
    <lineage>
        <taxon>Bacteria</taxon>
        <taxon>Bacillati</taxon>
        <taxon>Actinomycetota</taxon>
        <taxon>Actinomycetes</taxon>
        <taxon>Streptosporangiales</taxon>
        <taxon>Streptosporangiaceae</taxon>
        <taxon>Sinosporangium</taxon>
    </lineage>
</organism>
<accession>A0A1G7S6Q9</accession>
<dbReference type="OrthoDB" id="7376174at2"/>
<proteinExistence type="predicted"/>
<reference evidence="2 3" key="1">
    <citation type="submission" date="2016-10" db="EMBL/GenBank/DDBJ databases">
        <authorList>
            <person name="de Groot N.N."/>
        </authorList>
    </citation>
    <scope>NUCLEOTIDE SEQUENCE [LARGE SCALE GENOMIC DNA]</scope>
    <source>
        <strain evidence="2 3">CPCC 201354</strain>
    </source>
</reference>
<dbReference type="STRING" id="504805.SAMN05421505_102189"/>
<evidence type="ECO:0008006" key="4">
    <source>
        <dbReference type="Google" id="ProtNLM"/>
    </source>
</evidence>
<feature type="region of interest" description="Disordered" evidence="1">
    <location>
        <begin position="60"/>
        <end position="81"/>
    </location>
</feature>
<evidence type="ECO:0000313" key="2">
    <source>
        <dbReference type="EMBL" id="SDG18688.1"/>
    </source>
</evidence>
<name>A0A1G7S6Q9_9ACTN</name>
<keyword evidence="3" id="KW-1185">Reference proteome</keyword>
<dbReference type="EMBL" id="FNCN01000002">
    <property type="protein sequence ID" value="SDG18688.1"/>
    <property type="molecule type" value="Genomic_DNA"/>
</dbReference>
<dbReference type="Pfam" id="PF10944">
    <property type="entry name" value="DUF2630"/>
    <property type="match status" value="1"/>
</dbReference>
<evidence type="ECO:0000313" key="3">
    <source>
        <dbReference type="Proteomes" id="UP000198923"/>
    </source>
</evidence>
<dbReference type="RefSeq" id="WP_093167863.1">
    <property type="nucleotide sequence ID" value="NZ_FNCN01000002.1"/>
</dbReference>
<sequence length="81" mass="9742">MRDHEILGRISDLVAEERELRRRLALGEVTSEEENQRIRSLEMALDQCWDLLRQRRAQREFGEDPDYVNPRPADEIETYQQ</sequence>
<evidence type="ECO:0000256" key="1">
    <source>
        <dbReference type="SAM" id="MobiDB-lite"/>
    </source>
</evidence>
<gene>
    <name evidence="2" type="ORF">SAMN05421505_102189</name>
</gene>